<feature type="transmembrane region" description="Helical" evidence="1">
    <location>
        <begin position="12"/>
        <end position="34"/>
    </location>
</feature>
<keyword evidence="1" id="KW-1133">Transmembrane helix</keyword>
<evidence type="ECO:0000313" key="3">
    <source>
        <dbReference type="Proteomes" id="UP001208689"/>
    </source>
</evidence>
<sequence>MIIIFKVQTIISCSAFLTVALLIPIKISFIIYFFENISVEQTVKKRKLLDYRSRPHLGQNKAPKSARALHLEQTGWDVSFIELTGEKREI</sequence>
<keyword evidence="3" id="KW-1185">Reference proteome</keyword>
<proteinExistence type="predicted"/>
<accession>A0ABY6HSP4</accession>
<dbReference type="EMBL" id="CP104013">
    <property type="protein sequence ID" value="UYP45589.1"/>
    <property type="molecule type" value="Genomic_DNA"/>
</dbReference>
<evidence type="ECO:0000256" key="1">
    <source>
        <dbReference type="SAM" id="Phobius"/>
    </source>
</evidence>
<organism evidence="2 3">
    <name type="scientific">Candidatus Lokiarchaeum ossiferum</name>
    <dbReference type="NCBI Taxonomy" id="2951803"/>
    <lineage>
        <taxon>Archaea</taxon>
        <taxon>Promethearchaeati</taxon>
        <taxon>Promethearchaeota</taxon>
        <taxon>Promethearchaeia</taxon>
        <taxon>Promethearchaeales</taxon>
        <taxon>Promethearchaeaceae</taxon>
        <taxon>Candidatus Lokiarchaeum</taxon>
    </lineage>
</organism>
<name>A0ABY6HSP4_9ARCH</name>
<reference evidence="2" key="1">
    <citation type="submission" date="2022-09" db="EMBL/GenBank/DDBJ databases">
        <title>Actin cytoskeleton and complex cell architecture in an #Asgard archaeon.</title>
        <authorList>
            <person name="Ponce Toledo R.I."/>
            <person name="Schleper C."/>
            <person name="Rodrigues Oliveira T."/>
            <person name="Wollweber F."/>
            <person name="Xu J."/>
            <person name="Rittmann S."/>
            <person name="Klingl A."/>
            <person name="Pilhofer M."/>
        </authorList>
    </citation>
    <scope>NUCLEOTIDE SEQUENCE</scope>
    <source>
        <strain evidence="2">B-35</strain>
    </source>
</reference>
<evidence type="ECO:0000313" key="2">
    <source>
        <dbReference type="EMBL" id="UYP45589.1"/>
    </source>
</evidence>
<keyword evidence="1" id="KW-0812">Transmembrane</keyword>
<dbReference type="Proteomes" id="UP001208689">
    <property type="component" value="Chromosome"/>
</dbReference>
<protein>
    <submittedName>
        <fullName evidence="2">Uncharacterized protein</fullName>
    </submittedName>
</protein>
<keyword evidence="1" id="KW-0472">Membrane</keyword>
<gene>
    <name evidence="2" type="ORF">NEF87_001874</name>
</gene>